<keyword evidence="1" id="KW-0147">Chitin-binding</keyword>
<dbReference type="EMBL" id="MRVG01000005">
    <property type="protein sequence ID" value="PMB68854.1"/>
    <property type="molecule type" value="Genomic_DNA"/>
</dbReference>
<evidence type="ECO:0000313" key="7">
    <source>
        <dbReference type="EMBL" id="PMB68854.1"/>
    </source>
</evidence>
<dbReference type="Pfam" id="PF01476">
    <property type="entry name" value="LysM"/>
    <property type="match status" value="1"/>
</dbReference>
<evidence type="ECO:0000256" key="3">
    <source>
        <dbReference type="ARBA" id="ARBA00023026"/>
    </source>
</evidence>
<dbReference type="Proteomes" id="UP000235728">
    <property type="component" value="Unassembled WGS sequence"/>
</dbReference>
<gene>
    <name evidence="7" type="ORF">BM221_005438</name>
</gene>
<feature type="region of interest" description="Disordered" evidence="5">
    <location>
        <begin position="146"/>
        <end position="167"/>
    </location>
</feature>
<organism evidence="7 8">
    <name type="scientific">Beauveria bassiana</name>
    <name type="common">White muscardine disease fungus</name>
    <name type="synonym">Tritirachium shiotae</name>
    <dbReference type="NCBI Taxonomy" id="176275"/>
    <lineage>
        <taxon>Eukaryota</taxon>
        <taxon>Fungi</taxon>
        <taxon>Dikarya</taxon>
        <taxon>Ascomycota</taxon>
        <taxon>Pezizomycotina</taxon>
        <taxon>Sordariomycetes</taxon>
        <taxon>Hypocreomycetidae</taxon>
        <taxon>Hypocreales</taxon>
        <taxon>Cordycipitaceae</taxon>
        <taxon>Beauveria</taxon>
    </lineage>
</organism>
<feature type="domain" description="LysM" evidence="6">
    <location>
        <begin position="7"/>
        <end position="53"/>
    </location>
</feature>
<evidence type="ECO:0000256" key="2">
    <source>
        <dbReference type="ARBA" id="ARBA00022729"/>
    </source>
</evidence>
<dbReference type="InterPro" id="IPR052210">
    <property type="entry name" value="LysM1-like"/>
</dbReference>
<dbReference type="PANTHER" id="PTHR34997">
    <property type="entry name" value="AM15"/>
    <property type="match status" value="1"/>
</dbReference>
<feature type="compositionally biased region" description="Polar residues" evidence="5">
    <location>
        <begin position="116"/>
        <end position="131"/>
    </location>
</feature>
<evidence type="ECO:0000256" key="4">
    <source>
        <dbReference type="ARBA" id="ARBA00044955"/>
    </source>
</evidence>
<sequence>MVGNCNKFHYIGKGNTCGQITSYHRITQEQFARWNPKIGSNCTSLWPDHYACVGVDVKSLTPVPTPSSIAPSNGIETLSSIAPSNDIETPSSMVSSSGIETPSSIASSDGIGTPSGIASSNGVETPSSIASSNGVETLSRIALSNDIETPSRISPSNGIETPQPTQPEMVSNCNQFHYIWKGNRCWQITSYRGITQQQFARWNPKVGLQCGGLKDEAYACVGVLEDVPTPTSPNGIETSQPIQPNMGNACWQVTSHRGITQQQLARWNPKVGLQCDGLKDEAYACVGVLEDVPTPTSPNGIETPQPIQPDMVSNCNQFHYIWKGNACWQVTSHRGITQEQFAEWNPKVGLECDGLSDEAYACVGVLEAALTPGATAPSNGIETPQPTQPDMVSNLAIVSLDQPRLFLRPIQVV</sequence>
<dbReference type="AlphaFoldDB" id="A0A2N6NNM3"/>
<evidence type="ECO:0000256" key="5">
    <source>
        <dbReference type="SAM" id="MobiDB-lite"/>
    </source>
</evidence>
<protein>
    <submittedName>
        <fullName evidence="7">LysM domain-containing protein</fullName>
    </submittedName>
</protein>
<dbReference type="Gene3D" id="3.10.350.10">
    <property type="entry name" value="LysM domain"/>
    <property type="match status" value="4"/>
</dbReference>
<evidence type="ECO:0000256" key="1">
    <source>
        <dbReference type="ARBA" id="ARBA00022669"/>
    </source>
</evidence>
<dbReference type="PROSITE" id="PS51782">
    <property type="entry name" value="LYSM"/>
    <property type="match status" value="1"/>
</dbReference>
<dbReference type="SUPFAM" id="SSF54106">
    <property type="entry name" value="LysM domain"/>
    <property type="match status" value="1"/>
</dbReference>
<comment type="similarity">
    <text evidence="4">Belongs to the secreted LysM effector family.</text>
</comment>
<dbReference type="InterPro" id="IPR018392">
    <property type="entry name" value="LysM"/>
</dbReference>
<comment type="caution">
    <text evidence="7">The sequence shown here is derived from an EMBL/GenBank/DDBJ whole genome shotgun (WGS) entry which is preliminary data.</text>
</comment>
<dbReference type="InterPro" id="IPR036779">
    <property type="entry name" value="LysM_dom_sf"/>
</dbReference>
<dbReference type="PANTHER" id="PTHR34997:SF2">
    <property type="entry name" value="LYSM DOMAIN-CONTAINING PROTEIN-RELATED"/>
    <property type="match status" value="1"/>
</dbReference>
<proteinExistence type="inferred from homology"/>
<evidence type="ECO:0000313" key="8">
    <source>
        <dbReference type="Proteomes" id="UP000235728"/>
    </source>
</evidence>
<feature type="compositionally biased region" description="Polar residues" evidence="5">
    <location>
        <begin position="80"/>
        <end position="107"/>
    </location>
</feature>
<feature type="region of interest" description="Disordered" evidence="5">
    <location>
        <begin position="80"/>
        <end position="131"/>
    </location>
</feature>
<name>A0A2N6NNM3_BEABA</name>
<keyword evidence="3" id="KW-0843">Virulence</keyword>
<reference evidence="7 8" key="1">
    <citation type="journal article" date="2016" name="Appl. Microbiol. Biotechnol.">
        <title>Characterization of T-DNA insertion mutants with decreased virulence in the entomopathogenic fungus Beauveria bassiana JEF-007.</title>
        <authorList>
            <person name="Kim S."/>
            <person name="Lee S.J."/>
            <person name="Nai Y.S."/>
            <person name="Yu J.S."/>
            <person name="Lee M.R."/>
            <person name="Yang Y.T."/>
            <person name="Kim J.S."/>
        </authorList>
    </citation>
    <scope>NUCLEOTIDE SEQUENCE [LARGE SCALE GENOMIC DNA]</scope>
    <source>
        <strain evidence="7 8">JEF-007</strain>
    </source>
</reference>
<accession>A0A2N6NNM3</accession>
<dbReference type="OMA" id="MWANAYV"/>
<dbReference type="GO" id="GO:0008061">
    <property type="term" value="F:chitin binding"/>
    <property type="evidence" value="ECO:0007669"/>
    <property type="project" value="UniProtKB-KW"/>
</dbReference>
<keyword evidence="2" id="KW-0732">Signal</keyword>
<evidence type="ECO:0000259" key="6">
    <source>
        <dbReference type="PROSITE" id="PS51782"/>
    </source>
</evidence>